<dbReference type="SUPFAM" id="SSF48452">
    <property type="entry name" value="TPR-like"/>
    <property type="match status" value="1"/>
</dbReference>
<name>A0A9W8TH50_9PEZI</name>
<dbReference type="Gene3D" id="1.25.40.10">
    <property type="entry name" value="Tetratricopeptide repeat domain"/>
    <property type="match status" value="1"/>
</dbReference>
<evidence type="ECO:0000313" key="2">
    <source>
        <dbReference type="Proteomes" id="UP001148614"/>
    </source>
</evidence>
<dbReference type="AlphaFoldDB" id="A0A9W8TH50"/>
<protein>
    <submittedName>
        <fullName evidence="1">Uncharacterized protein</fullName>
    </submittedName>
</protein>
<dbReference type="Proteomes" id="UP001148614">
    <property type="component" value="Unassembled WGS sequence"/>
</dbReference>
<proteinExistence type="predicted"/>
<dbReference type="InterPro" id="IPR011990">
    <property type="entry name" value="TPR-like_helical_dom_sf"/>
</dbReference>
<sequence>MAALCPGCLILFPEKISDLVWEQYVPIKGEGFDKAIQLLQGLGIVDKCKEEGWDDLSNKVLQTLRVPFQSLIPFQFQPGQQSRNEWTANSSVAPVAGLLVSENLFYNIKVYFENSCRNMILDDHGTLLTPNGAKLHNDLCNDFDSYCFTATMLIEKGLHVEFRRALFKASALVEQILRAEHPRTLACFLEVFIHLIQAGLPEVTSFLRDFIKRMSAKVIRKGHPWGQICRLLGELDSESLDEAMAKAWKCTTDIFDRELGIFSPLAVSVRLDYIKRVYGITNYLEEERLLRDLLAQFGGIPRLSTPRVMLNLAHNLNRQGRHYEAEEMALEVLSLLPGYEMYARRIVERIESLKIVSRSQFNQGKTLAAEQTMREAIRMIVDQWGMQHSWVPEFMNVLESWLRGWGREEDANTLRGEIEELMGRDEIDEQLDGRLLNASGTSYTLGHIRFGVRNEAVKVARSKIINYSRVNGATVANINPFFDRLDAPELENIPPERFYNTDKMGIGQGVEGDHWMIAEATGHIVLKKDVEKGQWITTLEGLTFKVNGSLTKTEVFGRTGALEHHLKGGPATLRR</sequence>
<accession>A0A9W8TH50</accession>
<keyword evidence="2" id="KW-1185">Reference proteome</keyword>
<dbReference type="EMBL" id="JANPWZ010003641">
    <property type="protein sequence ID" value="KAJ3551817.1"/>
    <property type="molecule type" value="Genomic_DNA"/>
</dbReference>
<organism evidence="1 2">
    <name type="scientific">Xylaria arbuscula</name>
    <dbReference type="NCBI Taxonomy" id="114810"/>
    <lineage>
        <taxon>Eukaryota</taxon>
        <taxon>Fungi</taxon>
        <taxon>Dikarya</taxon>
        <taxon>Ascomycota</taxon>
        <taxon>Pezizomycotina</taxon>
        <taxon>Sordariomycetes</taxon>
        <taxon>Xylariomycetidae</taxon>
        <taxon>Xylariales</taxon>
        <taxon>Xylariaceae</taxon>
        <taxon>Xylaria</taxon>
    </lineage>
</organism>
<comment type="caution">
    <text evidence="1">The sequence shown here is derived from an EMBL/GenBank/DDBJ whole genome shotgun (WGS) entry which is preliminary data.</text>
</comment>
<evidence type="ECO:0000313" key="1">
    <source>
        <dbReference type="EMBL" id="KAJ3551817.1"/>
    </source>
</evidence>
<reference evidence="1" key="1">
    <citation type="submission" date="2022-07" db="EMBL/GenBank/DDBJ databases">
        <title>Genome Sequence of Xylaria arbuscula.</title>
        <authorList>
            <person name="Buettner E."/>
        </authorList>
    </citation>
    <scope>NUCLEOTIDE SEQUENCE</scope>
    <source>
        <strain evidence="1">VT107</strain>
    </source>
</reference>
<gene>
    <name evidence="1" type="ORF">NPX13_g11268</name>
</gene>